<dbReference type="EMBL" id="JACSIT010000104">
    <property type="protein sequence ID" value="MBC6994777.1"/>
    <property type="molecule type" value="Genomic_DNA"/>
</dbReference>
<dbReference type="Gene3D" id="1.10.1740.10">
    <property type="match status" value="1"/>
</dbReference>
<sequence>MQGMTDLELVRAFCAEDRRQALGILYQRYGHLVVGLCLDYLKEREAARDATMEIFEKVTLKVCDQPIETFRAWLFYTSRNYCIDLLRKQIRERERQEKIPGPELMESEAGERPLSEARLALLPEALAQLPVAQARCVRLFYLSGMTYVQVCERTGYDLKQVKSYLQNGRRNLRIHLEKLAHERSE</sequence>
<dbReference type="AlphaFoldDB" id="A0A923PQA7"/>
<dbReference type="Gene3D" id="1.10.10.10">
    <property type="entry name" value="Winged helix-like DNA-binding domain superfamily/Winged helix DNA-binding domain"/>
    <property type="match status" value="1"/>
</dbReference>
<comment type="similarity">
    <text evidence="1">Belongs to the sigma-70 factor family. ECF subfamily.</text>
</comment>
<dbReference type="InterPro" id="IPR036388">
    <property type="entry name" value="WH-like_DNA-bd_sf"/>
</dbReference>
<evidence type="ECO:0000256" key="4">
    <source>
        <dbReference type="ARBA" id="ARBA00023125"/>
    </source>
</evidence>
<evidence type="ECO:0000259" key="6">
    <source>
        <dbReference type="Pfam" id="PF04542"/>
    </source>
</evidence>
<dbReference type="GO" id="GO:0016987">
    <property type="term" value="F:sigma factor activity"/>
    <property type="evidence" value="ECO:0007669"/>
    <property type="project" value="UniProtKB-KW"/>
</dbReference>
<gene>
    <name evidence="8" type="ORF">H9S92_11415</name>
</gene>
<evidence type="ECO:0000313" key="8">
    <source>
        <dbReference type="EMBL" id="MBC6994777.1"/>
    </source>
</evidence>
<name>A0A923PQA7_9BACT</name>
<dbReference type="InterPro" id="IPR039425">
    <property type="entry name" value="RNA_pol_sigma-70-like"/>
</dbReference>
<dbReference type="InterPro" id="IPR007627">
    <property type="entry name" value="RNA_pol_sigma70_r2"/>
</dbReference>
<dbReference type="RefSeq" id="WP_187466849.1">
    <property type="nucleotide sequence ID" value="NZ_JACSIT010000104.1"/>
</dbReference>
<feature type="domain" description="RNA polymerase sigma factor 70 region 4 type 2" evidence="7">
    <location>
        <begin position="121"/>
        <end position="172"/>
    </location>
</feature>
<keyword evidence="2" id="KW-0805">Transcription regulation</keyword>
<dbReference type="NCBIfam" id="TIGR02937">
    <property type="entry name" value="sigma70-ECF"/>
    <property type="match status" value="1"/>
</dbReference>
<accession>A0A923PQA7</accession>
<dbReference type="InterPro" id="IPR013324">
    <property type="entry name" value="RNA_pol_sigma_r3/r4-like"/>
</dbReference>
<dbReference type="InterPro" id="IPR014284">
    <property type="entry name" value="RNA_pol_sigma-70_dom"/>
</dbReference>
<protein>
    <submittedName>
        <fullName evidence="8">Sigma-70 family RNA polymerase sigma factor</fullName>
    </submittedName>
</protein>
<dbReference type="Proteomes" id="UP000650081">
    <property type="component" value="Unassembled WGS sequence"/>
</dbReference>
<dbReference type="InterPro" id="IPR013325">
    <property type="entry name" value="RNA_pol_sigma_r2"/>
</dbReference>
<dbReference type="GO" id="GO:0003677">
    <property type="term" value="F:DNA binding"/>
    <property type="evidence" value="ECO:0007669"/>
    <property type="project" value="UniProtKB-KW"/>
</dbReference>
<evidence type="ECO:0000256" key="3">
    <source>
        <dbReference type="ARBA" id="ARBA00023082"/>
    </source>
</evidence>
<evidence type="ECO:0000256" key="5">
    <source>
        <dbReference type="ARBA" id="ARBA00023163"/>
    </source>
</evidence>
<keyword evidence="3" id="KW-0731">Sigma factor</keyword>
<dbReference type="PANTHER" id="PTHR43133">
    <property type="entry name" value="RNA POLYMERASE ECF-TYPE SIGMA FACTO"/>
    <property type="match status" value="1"/>
</dbReference>
<reference evidence="8" key="1">
    <citation type="submission" date="2020-08" db="EMBL/GenBank/DDBJ databases">
        <title>Lewinella bacteria from marine environments.</title>
        <authorList>
            <person name="Zhong Y."/>
        </authorList>
    </citation>
    <scope>NUCLEOTIDE SEQUENCE</scope>
    <source>
        <strain evidence="8">KCTC 42187</strain>
    </source>
</reference>
<dbReference type="InterPro" id="IPR013249">
    <property type="entry name" value="RNA_pol_sigma70_r4_t2"/>
</dbReference>
<dbReference type="Pfam" id="PF08281">
    <property type="entry name" value="Sigma70_r4_2"/>
    <property type="match status" value="1"/>
</dbReference>
<evidence type="ECO:0000313" key="9">
    <source>
        <dbReference type="Proteomes" id="UP000650081"/>
    </source>
</evidence>
<keyword evidence="9" id="KW-1185">Reference proteome</keyword>
<evidence type="ECO:0000256" key="2">
    <source>
        <dbReference type="ARBA" id="ARBA00023015"/>
    </source>
</evidence>
<dbReference type="SUPFAM" id="SSF88659">
    <property type="entry name" value="Sigma3 and sigma4 domains of RNA polymerase sigma factors"/>
    <property type="match status" value="1"/>
</dbReference>
<keyword evidence="4" id="KW-0238">DNA-binding</keyword>
<dbReference type="Pfam" id="PF04542">
    <property type="entry name" value="Sigma70_r2"/>
    <property type="match status" value="1"/>
</dbReference>
<evidence type="ECO:0000256" key="1">
    <source>
        <dbReference type="ARBA" id="ARBA00010641"/>
    </source>
</evidence>
<dbReference type="SUPFAM" id="SSF88946">
    <property type="entry name" value="Sigma2 domain of RNA polymerase sigma factors"/>
    <property type="match status" value="1"/>
</dbReference>
<dbReference type="PANTHER" id="PTHR43133:SF8">
    <property type="entry name" value="RNA POLYMERASE SIGMA FACTOR HI_1459-RELATED"/>
    <property type="match status" value="1"/>
</dbReference>
<comment type="caution">
    <text evidence="8">The sequence shown here is derived from an EMBL/GenBank/DDBJ whole genome shotgun (WGS) entry which is preliminary data.</text>
</comment>
<keyword evidence="5" id="KW-0804">Transcription</keyword>
<evidence type="ECO:0000259" key="7">
    <source>
        <dbReference type="Pfam" id="PF08281"/>
    </source>
</evidence>
<proteinExistence type="inferred from homology"/>
<feature type="domain" description="RNA polymerase sigma-70 region 2" evidence="6">
    <location>
        <begin position="25"/>
        <end position="89"/>
    </location>
</feature>
<dbReference type="GO" id="GO:0006352">
    <property type="term" value="P:DNA-templated transcription initiation"/>
    <property type="evidence" value="ECO:0007669"/>
    <property type="project" value="InterPro"/>
</dbReference>
<organism evidence="8 9">
    <name type="scientific">Neolewinella lacunae</name>
    <dbReference type="NCBI Taxonomy" id="1517758"/>
    <lineage>
        <taxon>Bacteria</taxon>
        <taxon>Pseudomonadati</taxon>
        <taxon>Bacteroidota</taxon>
        <taxon>Saprospiria</taxon>
        <taxon>Saprospirales</taxon>
        <taxon>Lewinellaceae</taxon>
        <taxon>Neolewinella</taxon>
    </lineage>
</organism>